<evidence type="ECO:0008006" key="3">
    <source>
        <dbReference type="Google" id="ProtNLM"/>
    </source>
</evidence>
<dbReference type="Proteomes" id="UP001489509">
    <property type="component" value="Unassembled WGS sequence"/>
</dbReference>
<accession>A0ABV1DYP0</accession>
<comment type="caution">
    <text evidence="1">The sequence shown here is derived from an EMBL/GenBank/DDBJ whole genome shotgun (WGS) entry which is preliminary data.</text>
</comment>
<dbReference type="RefSeq" id="WP_349218566.1">
    <property type="nucleotide sequence ID" value="NZ_JBBMFD010000005.1"/>
</dbReference>
<dbReference type="EMBL" id="JBBMFD010000005">
    <property type="protein sequence ID" value="MEQ2440165.1"/>
    <property type="molecule type" value="Genomic_DNA"/>
</dbReference>
<keyword evidence="2" id="KW-1185">Reference proteome</keyword>
<protein>
    <recommendedName>
        <fullName evidence="3">DUF4178 domain-containing protein</fullName>
    </recommendedName>
</protein>
<proteinExistence type="predicted"/>
<sequence length="182" mass="20997">MSRFFQWLKSFDIGKKGEKTVNTDMIQSAGVVEPSVDSTKKKVGFSASYTLGNHLYRSRGEKVSIEFDNAERGIHKQIIDDGGRILQFPGIIQEEFWIKKINMGSLEPVVRYRSSFESLGNGKYRMLWQIQPDGRYWEDEDGFGAESDEEISLYADIDQDGNFLGPFRIYELGIKRYLLEEK</sequence>
<gene>
    <name evidence="1" type="ORF">WMO26_04925</name>
</gene>
<evidence type="ECO:0000313" key="2">
    <source>
        <dbReference type="Proteomes" id="UP001489509"/>
    </source>
</evidence>
<name>A0ABV1DYP0_9FIRM</name>
<organism evidence="1 2">
    <name type="scientific">Solibaculum intestinale</name>
    <dbReference type="NCBI Taxonomy" id="3133165"/>
    <lineage>
        <taxon>Bacteria</taxon>
        <taxon>Bacillati</taxon>
        <taxon>Bacillota</taxon>
        <taxon>Clostridia</taxon>
        <taxon>Eubacteriales</taxon>
        <taxon>Oscillospiraceae</taxon>
        <taxon>Solibaculum</taxon>
    </lineage>
</organism>
<reference evidence="1 2" key="1">
    <citation type="submission" date="2024-03" db="EMBL/GenBank/DDBJ databases">
        <title>Human intestinal bacterial collection.</title>
        <authorList>
            <person name="Pauvert C."/>
            <person name="Hitch T.C.A."/>
            <person name="Clavel T."/>
        </authorList>
    </citation>
    <scope>NUCLEOTIDE SEQUENCE [LARGE SCALE GENOMIC DNA]</scope>
    <source>
        <strain evidence="1 2">CLA-JM-H44</strain>
    </source>
</reference>
<evidence type="ECO:0000313" key="1">
    <source>
        <dbReference type="EMBL" id="MEQ2440165.1"/>
    </source>
</evidence>